<reference evidence="3" key="3">
    <citation type="submission" date="2024-10" db="EMBL/GenBank/DDBJ databases">
        <authorList>
            <consortium name="WormBase Consortium"/>
            <person name="WormBase"/>
        </authorList>
    </citation>
    <scope>NUCLEOTIDE SEQUENCE</scope>
    <source>
        <strain evidence="3">Bristol N2</strain>
    </source>
</reference>
<dbReference type="SMR" id="G5EG23"/>
<feature type="region of interest" description="Disordered" evidence="1">
    <location>
        <begin position="24"/>
        <end position="71"/>
    </location>
</feature>
<gene>
    <name evidence="3 6" type="primary">nspd-6</name>
    <name evidence="2 5" type="synonym">nspd-3</name>
    <name evidence="5" type="ORF">C24D10.7</name>
    <name evidence="6" type="ORF">C24D10.8</name>
    <name evidence="2" type="ORF">CELE_C24D10.7</name>
    <name evidence="3" type="ORF">CELE_C24D10.8</name>
</gene>
<sequence>MADKSAYMGAGGYGSGYMGSNASSSGYAREDYAQGGNGGGGQQQNQGSGGNTNPGGQVFKARTDQSCYLGP</sequence>
<evidence type="ECO:0000313" key="6">
    <source>
        <dbReference type="WormBase" id="C24D10.8"/>
    </source>
</evidence>
<keyword evidence="4" id="KW-1185">Reference proteome</keyword>
<dbReference type="AGR" id="WB:WBGene00043147"/>
<dbReference type="InterPro" id="IPR008498">
    <property type="entry name" value="DUF780_CAE_spp"/>
</dbReference>
<dbReference type="RefSeq" id="NP_500730.1">
    <property type="nucleotide sequence ID" value="NM_068329.3"/>
</dbReference>
<evidence type="ECO:0007829" key="7">
    <source>
        <dbReference type="PeptideAtlas" id="G5EG23"/>
    </source>
</evidence>
<dbReference type="FunCoup" id="G5EG23">
    <property type="interactions" value="348"/>
</dbReference>
<dbReference type="STRING" id="6239.C24D10.7.1"/>
<dbReference type="WormBase" id="C24D10.7">
    <property type="protein sequence ID" value="CE16879"/>
    <property type="gene ID" value="WBGene00016058"/>
    <property type="gene designation" value="nspd-3"/>
</dbReference>
<dbReference type="CTD" id="4926899"/>
<dbReference type="GeneID" id="259569"/>
<dbReference type="CTD" id="259569"/>
<dbReference type="Bgee" id="WBGene00016058">
    <property type="expression patterns" value="Expressed in adult organism and 3 other cell types or tissues"/>
</dbReference>
<dbReference type="eggNOG" id="ENOG502SGTM">
    <property type="taxonomic scope" value="Eukaryota"/>
</dbReference>
<dbReference type="AGR" id="WB:WBGene00016058"/>
<evidence type="ECO:0000313" key="3">
    <source>
        <dbReference type="EMBL" id="CCD61161.1"/>
    </source>
</evidence>
<evidence type="ECO:0000313" key="5">
    <source>
        <dbReference type="WormBase" id="C24D10.7"/>
    </source>
</evidence>
<keyword evidence="7" id="KW-1267">Proteomics identification</keyword>
<evidence type="ECO:0000313" key="4">
    <source>
        <dbReference type="Proteomes" id="UP000001940"/>
    </source>
</evidence>
<dbReference type="Pfam" id="PF05611">
    <property type="entry name" value="DUF780"/>
    <property type="match status" value="1"/>
</dbReference>
<evidence type="ECO:0000313" key="2">
    <source>
        <dbReference type="EMBL" id="CCD61159.1"/>
    </source>
</evidence>
<dbReference type="GeneID" id="4926899"/>
<dbReference type="RefSeq" id="NP_001076664.1">
    <property type="nucleotide sequence ID" value="NM_001083195.3"/>
</dbReference>
<dbReference type="PeptideAtlas" id="G5EG23"/>
<dbReference type="KEGG" id="cel:CELE_C24D10.7"/>
<protein>
    <submittedName>
        <fullName evidence="3">Nematode Specific Peptide family, group D</fullName>
    </submittedName>
</protein>
<reference evidence="3" key="2">
    <citation type="submission" date="2003-03" db="EMBL/GenBank/DDBJ databases">
        <authorList>
            <person name="Sulson J.E."/>
            <person name="Waterston R."/>
        </authorList>
    </citation>
    <scope>NUCLEOTIDE SEQUENCE</scope>
    <source>
        <strain evidence="3">Bristol N2</strain>
    </source>
</reference>
<dbReference type="WormBase" id="C24D10.8">
    <property type="protein sequence ID" value="CE16879"/>
    <property type="gene ID" value="WBGene00043147"/>
    <property type="gene designation" value="nspd-6"/>
</dbReference>
<dbReference type="HOGENOM" id="CLU_2690006_0_0_1"/>
<feature type="compositionally biased region" description="Gly residues" evidence="1">
    <location>
        <begin position="35"/>
        <end position="53"/>
    </location>
</feature>
<dbReference type="PANTHER" id="PTHR35375:SF2">
    <property type="entry name" value="NEMATODE SPECIFIC PEPTIDE FAMILY, GROUP D"/>
    <property type="match status" value="1"/>
</dbReference>
<dbReference type="PaxDb" id="6239-C24D10.7.2"/>
<dbReference type="EMBL" id="BX284604">
    <property type="protein sequence ID" value="CCD61159.1"/>
    <property type="molecule type" value="Genomic_DNA"/>
</dbReference>
<organism evidence="3 4">
    <name type="scientific">Caenorhabditis elegans</name>
    <dbReference type="NCBI Taxonomy" id="6239"/>
    <lineage>
        <taxon>Eukaryota</taxon>
        <taxon>Metazoa</taxon>
        <taxon>Ecdysozoa</taxon>
        <taxon>Nematoda</taxon>
        <taxon>Chromadorea</taxon>
        <taxon>Rhabditida</taxon>
        <taxon>Rhabditina</taxon>
        <taxon>Rhabditomorpha</taxon>
        <taxon>Rhabditoidea</taxon>
        <taxon>Rhabditidae</taxon>
        <taxon>Peloderinae</taxon>
        <taxon>Caenorhabditis</taxon>
    </lineage>
</organism>
<dbReference type="PIR" id="T32501">
    <property type="entry name" value="T32501"/>
</dbReference>
<dbReference type="PANTHER" id="PTHR35375">
    <property type="entry name" value="NEMATODE SPECIFIC PEPTIDE FAMILY, GROUP D"/>
    <property type="match status" value="1"/>
</dbReference>
<reference evidence="3 4" key="1">
    <citation type="journal article" date="1998" name="Science">
        <title>Genome sequence of the nematode C. elegans: a platform for investigating biology.</title>
        <authorList>
            <consortium name="The C. elegans sequencing consortium"/>
            <person name="Sulson J.E."/>
            <person name="Waterston R."/>
        </authorList>
    </citation>
    <scope>NUCLEOTIDE SEQUENCE [LARGE SCALE GENOMIC DNA]</scope>
    <source>
        <strain evidence="3 4">Bristol N2</strain>
    </source>
</reference>
<dbReference type="Proteomes" id="UP000001940">
    <property type="component" value="Chromosome IV"/>
</dbReference>
<proteinExistence type="evidence at protein level"/>
<dbReference type="KEGG" id="cel:CELE_C24D10.8"/>
<dbReference type="AlphaFoldDB" id="G5EG23"/>
<accession>G5EG23</accession>
<dbReference type="EMBL" id="BX284604">
    <property type="protein sequence ID" value="CCD61161.1"/>
    <property type="molecule type" value="Genomic_DNA"/>
</dbReference>
<evidence type="ECO:0000256" key="1">
    <source>
        <dbReference type="SAM" id="MobiDB-lite"/>
    </source>
</evidence>
<name>G5EG23_CAEEL</name>